<dbReference type="EMBL" id="BAAAUG010000217">
    <property type="protein sequence ID" value="GAA3150715.1"/>
    <property type="molecule type" value="Genomic_DNA"/>
</dbReference>
<name>A0ABP6NJM8_9ACTN</name>
<keyword evidence="2" id="KW-1185">Reference proteome</keyword>
<comment type="caution">
    <text evidence="1">The sequence shown here is derived from an EMBL/GenBank/DDBJ whole genome shotgun (WGS) entry which is preliminary data.</text>
</comment>
<protein>
    <submittedName>
        <fullName evidence="1">Uncharacterized protein</fullName>
    </submittedName>
</protein>
<gene>
    <name evidence="1" type="ORF">GCM10010449_81270</name>
</gene>
<sequence>MKTSRRRVIEETRHRSLEWFLRNGCPGTDQRSALTPDNSENTTYAVWACQPWYAVAREGYRRSRDYACAHPAVVGRLTAAVHTHVPNGCRLGGRFLFLPLEDPEPGRRAGGPEQEVER</sequence>
<evidence type="ECO:0000313" key="1">
    <source>
        <dbReference type="EMBL" id="GAA3150715.1"/>
    </source>
</evidence>
<dbReference type="Proteomes" id="UP001501637">
    <property type="component" value="Unassembled WGS sequence"/>
</dbReference>
<accession>A0ABP6NJM8</accession>
<organism evidence="1 2">
    <name type="scientific">Streptomyces rectiviolaceus</name>
    <dbReference type="NCBI Taxonomy" id="332591"/>
    <lineage>
        <taxon>Bacteria</taxon>
        <taxon>Bacillati</taxon>
        <taxon>Actinomycetota</taxon>
        <taxon>Actinomycetes</taxon>
        <taxon>Kitasatosporales</taxon>
        <taxon>Streptomycetaceae</taxon>
        <taxon>Streptomyces</taxon>
    </lineage>
</organism>
<reference evidence="2" key="1">
    <citation type="journal article" date="2019" name="Int. J. Syst. Evol. Microbiol.">
        <title>The Global Catalogue of Microorganisms (GCM) 10K type strain sequencing project: providing services to taxonomists for standard genome sequencing and annotation.</title>
        <authorList>
            <consortium name="The Broad Institute Genomics Platform"/>
            <consortium name="The Broad Institute Genome Sequencing Center for Infectious Disease"/>
            <person name="Wu L."/>
            <person name="Ma J."/>
        </authorList>
    </citation>
    <scope>NUCLEOTIDE SEQUENCE [LARGE SCALE GENOMIC DNA]</scope>
    <source>
        <strain evidence="2">JCM 9092</strain>
    </source>
</reference>
<proteinExistence type="predicted"/>
<evidence type="ECO:0000313" key="2">
    <source>
        <dbReference type="Proteomes" id="UP001501637"/>
    </source>
</evidence>